<evidence type="ECO:0000256" key="7">
    <source>
        <dbReference type="ARBA" id="ARBA00022801"/>
    </source>
</evidence>
<dbReference type="Proteomes" id="UP000242146">
    <property type="component" value="Unassembled WGS sequence"/>
</dbReference>
<dbReference type="GO" id="GO:0008081">
    <property type="term" value="F:phosphoric diester hydrolase activity"/>
    <property type="evidence" value="ECO:0007669"/>
    <property type="project" value="TreeGrafter"/>
</dbReference>
<evidence type="ECO:0000256" key="9">
    <source>
        <dbReference type="ARBA" id="ARBA00023180"/>
    </source>
</evidence>
<keyword evidence="5" id="KW-0479">Metal-binding</keyword>
<dbReference type="GO" id="GO:0004309">
    <property type="term" value="F:exopolyphosphatase activity"/>
    <property type="evidence" value="ECO:0007669"/>
    <property type="project" value="TreeGrafter"/>
</dbReference>
<comment type="subcellular location">
    <subcellularLocation>
        <location evidence="2">Secreted</location>
    </subcellularLocation>
</comment>
<evidence type="ECO:0000256" key="8">
    <source>
        <dbReference type="ARBA" id="ARBA00022833"/>
    </source>
</evidence>
<keyword evidence="10" id="KW-0812">Transmembrane</keyword>
<evidence type="ECO:0000256" key="4">
    <source>
        <dbReference type="ARBA" id="ARBA00022525"/>
    </source>
</evidence>
<dbReference type="GO" id="GO:0000324">
    <property type="term" value="C:fungal-type vacuole"/>
    <property type="evidence" value="ECO:0007669"/>
    <property type="project" value="TreeGrafter"/>
</dbReference>
<reference evidence="13 14" key="1">
    <citation type="submission" date="2016-07" db="EMBL/GenBank/DDBJ databases">
        <title>Pervasive Adenine N6-methylation of Active Genes in Fungi.</title>
        <authorList>
            <consortium name="DOE Joint Genome Institute"/>
            <person name="Mondo S.J."/>
            <person name="Dannebaum R.O."/>
            <person name="Kuo R.C."/>
            <person name="Labutti K."/>
            <person name="Haridas S."/>
            <person name="Kuo A."/>
            <person name="Salamov A."/>
            <person name="Ahrendt S.R."/>
            <person name="Lipzen A."/>
            <person name="Sullivan W."/>
            <person name="Andreopoulos W.B."/>
            <person name="Clum A."/>
            <person name="Lindquist E."/>
            <person name="Daum C."/>
            <person name="Ramamoorthy G.K."/>
            <person name="Gryganskyi A."/>
            <person name="Culley D."/>
            <person name="Magnuson J.K."/>
            <person name="James T.Y."/>
            <person name="O'Malley M.A."/>
            <person name="Stajich J.E."/>
            <person name="Spatafora J.W."/>
            <person name="Visel A."/>
            <person name="Grigoriev I.V."/>
        </authorList>
    </citation>
    <scope>NUCLEOTIDE SEQUENCE [LARGE SCALE GENOMIC DNA]</scope>
    <source>
        <strain evidence="13 14">NRRL 3301</strain>
    </source>
</reference>
<evidence type="ECO:0000259" key="12">
    <source>
        <dbReference type="Pfam" id="PF19272"/>
    </source>
</evidence>
<dbReference type="InterPro" id="IPR041805">
    <property type="entry name" value="ASMase/PPN1_MPP"/>
</dbReference>
<evidence type="ECO:0000313" key="14">
    <source>
        <dbReference type="Proteomes" id="UP000242146"/>
    </source>
</evidence>
<dbReference type="OrthoDB" id="348678at2759"/>
<dbReference type="PANTHER" id="PTHR10340:SF55">
    <property type="entry name" value="ENDOPOLYPHOSPHATASE"/>
    <property type="match status" value="1"/>
</dbReference>
<accession>A0A1X2GIW4</accession>
<dbReference type="GO" id="GO:0005615">
    <property type="term" value="C:extracellular space"/>
    <property type="evidence" value="ECO:0007669"/>
    <property type="project" value="TreeGrafter"/>
</dbReference>
<evidence type="ECO:0000256" key="3">
    <source>
        <dbReference type="ARBA" id="ARBA00008234"/>
    </source>
</evidence>
<dbReference type="STRING" id="101127.A0A1X2GIW4"/>
<dbReference type="InterPro" id="IPR029052">
    <property type="entry name" value="Metallo-depent_PP-like"/>
</dbReference>
<keyword evidence="10" id="KW-0472">Membrane</keyword>
<organism evidence="13 14">
    <name type="scientific">Hesseltinella vesiculosa</name>
    <dbReference type="NCBI Taxonomy" id="101127"/>
    <lineage>
        <taxon>Eukaryota</taxon>
        <taxon>Fungi</taxon>
        <taxon>Fungi incertae sedis</taxon>
        <taxon>Mucoromycota</taxon>
        <taxon>Mucoromycotina</taxon>
        <taxon>Mucoromycetes</taxon>
        <taxon>Mucorales</taxon>
        <taxon>Cunninghamellaceae</taxon>
        <taxon>Hesseltinella</taxon>
    </lineage>
</organism>
<dbReference type="AlphaFoldDB" id="A0A1X2GIW4"/>
<dbReference type="EMBL" id="MCGT01000012">
    <property type="protein sequence ID" value="ORX54921.1"/>
    <property type="molecule type" value="Genomic_DNA"/>
</dbReference>
<keyword evidence="7" id="KW-0378">Hydrolase</keyword>
<dbReference type="GO" id="GO:0000298">
    <property type="term" value="F:endopolyphosphatase activity"/>
    <property type="evidence" value="ECO:0007669"/>
    <property type="project" value="TreeGrafter"/>
</dbReference>
<dbReference type="GO" id="GO:0006798">
    <property type="term" value="P:polyphosphate catabolic process"/>
    <property type="evidence" value="ECO:0007669"/>
    <property type="project" value="TreeGrafter"/>
</dbReference>
<keyword evidence="6" id="KW-0732">Signal</keyword>
<dbReference type="Pfam" id="PF19272">
    <property type="entry name" value="ASMase_C"/>
    <property type="match status" value="1"/>
</dbReference>
<feature type="transmembrane region" description="Helical" evidence="10">
    <location>
        <begin position="7"/>
        <end position="24"/>
    </location>
</feature>
<dbReference type="InterPro" id="IPR004843">
    <property type="entry name" value="Calcineurin-like_PHP"/>
</dbReference>
<comment type="caution">
    <text evidence="13">The sequence shown here is derived from an EMBL/GenBank/DDBJ whole genome shotgun (WGS) entry which is preliminary data.</text>
</comment>
<dbReference type="GO" id="GO:0046872">
    <property type="term" value="F:metal ion binding"/>
    <property type="evidence" value="ECO:0007669"/>
    <property type="project" value="UniProtKB-KW"/>
</dbReference>
<keyword evidence="8" id="KW-0862">Zinc</keyword>
<dbReference type="PANTHER" id="PTHR10340">
    <property type="entry name" value="SPHINGOMYELIN PHOSPHODIESTERASE"/>
    <property type="match status" value="1"/>
</dbReference>
<dbReference type="SUPFAM" id="SSF56300">
    <property type="entry name" value="Metallo-dependent phosphatases"/>
    <property type="match status" value="1"/>
</dbReference>
<name>A0A1X2GIW4_9FUNG</name>
<evidence type="ECO:0000313" key="13">
    <source>
        <dbReference type="EMBL" id="ORX54921.1"/>
    </source>
</evidence>
<dbReference type="InterPro" id="IPR045473">
    <property type="entry name" value="ASM_C"/>
</dbReference>
<evidence type="ECO:0000256" key="1">
    <source>
        <dbReference type="ARBA" id="ARBA00001947"/>
    </source>
</evidence>
<keyword evidence="4" id="KW-0964">Secreted</keyword>
<comment type="cofactor">
    <cofactor evidence="1">
        <name>Zn(2+)</name>
        <dbReference type="ChEBI" id="CHEBI:29105"/>
    </cofactor>
</comment>
<gene>
    <name evidence="13" type="ORF">DM01DRAFT_1382909</name>
</gene>
<evidence type="ECO:0000259" key="11">
    <source>
        <dbReference type="Pfam" id="PF00149"/>
    </source>
</evidence>
<dbReference type="CDD" id="cd00842">
    <property type="entry name" value="MPP_ASMase"/>
    <property type="match status" value="1"/>
</dbReference>
<keyword evidence="10" id="KW-1133">Transmembrane helix</keyword>
<feature type="domain" description="Sphingomyelin phosphodiesterase C-terminal" evidence="12">
    <location>
        <begin position="399"/>
        <end position="485"/>
    </location>
</feature>
<evidence type="ECO:0000256" key="2">
    <source>
        <dbReference type="ARBA" id="ARBA00004613"/>
    </source>
</evidence>
<feature type="domain" description="Calcineurin-like phosphoesterase" evidence="11">
    <location>
        <begin position="51"/>
        <end position="302"/>
    </location>
</feature>
<evidence type="ECO:0000256" key="10">
    <source>
        <dbReference type="SAM" id="Phobius"/>
    </source>
</evidence>
<dbReference type="Pfam" id="PF00149">
    <property type="entry name" value="Metallophos"/>
    <property type="match status" value="1"/>
</dbReference>
<keyword evidence="9" id="KW-0325">Glycoprotein</keyword>
<evidence type="ECO:0000256" key="6">
    <source>
        <dbReference type="ARBA" id="ARBA00022729"/>
    </source>
</evidence>
<evidence type="ECO:0000256" key="5">
    <source>
        <dbReference type="ARBA" id="ARBA00022723"/>
    </source>
</evidence>
<sequence>MAYRSQWFISFVIVCFMVAAYVIFEPLIDPTTTTRPAPPKLPSYDENDIGHFLHITDIHLDENYLTGSTIESTCHTKDPAAKGGAGKYGETYCDTPLLLANKTFEWIKHTWQDQLDFVVWTGDNARHDGDKAMKRTRESVYRSNQLTADMMLQTFPNTPVVPCLGNNDVVPHNTINDPQLHKKTRKLLQFYQALWQPWIPTSQMGVFAQHGGHVTHVSHQLRVLSLNTMYFIKKNKKVEGCDRDGAAQLHMAWFEQEIDRARQEGAKVLVIGHVPPNSDYRYSCLDAYTRVSANYADVITGHLFGHLNKDHFLLYDTSRSHVRSVDDDDQDHRPFLPPPAGQQVLDGQLDGLQKIPKFARSLRDMYESLNPRNLDRLRAASKKSPVVAIQVGPSILPKYHPTVRIYSYSKTDGVLLGYQQFYADLNHWDSPESSQDYTLEYSTALDYDMPDLSAESFYDLAKRMVDPDDATGNKHWKTYVNNIFVQTRAIFA</sequence>
<keyword evidence="14" id="KW-1185">Reference proteome</keyword>
<dbReference type="Gene3D" id="3.60.21.10">
    <property type="match status" value="1"/>
</dbReference>
<protein>
    <submittedName>
        <fullName evidence="13">Uncharacterized protein</fullName>
    </submittedName>
</protein>
<comment type="similarity">
    <text evidence="3">Belongs to the acid sphingomyelinase family.</text>
</comment>
<proteinExistence type="inferred from homology"/>